<evidence type="ECO:0000256" key="1">
    <source>
        <dbReference type="SAM" id="SignalP"/>
    </source>
</evidence>
<gene>
    <name evidence="2" type="ORF">ACIB24_16695</name>
</gene>
<comment type="caution">
    <text evidence="2">The sequence shown here is derived from an EMBL/GenBank/DDBJ whole genome shotgun (WGS) entry which is preliminary data.</text>
</comment>
<dbReference type="EMBL" id="JBITLV010000005">
    <property type="protein sequence ID" value="MFI7588710.1"/>
    <property type="molecule type" value="Genomic_DNA"/>
</dbReference>
<feature type="signal peptide" evidence="1">
    <location>
        <begin position="1"/>
        <end position="25"/>
    </location>
</feature>
<evidence type="ECO:0008006" key="4">
    <source>
        <dbReference type="Google" id="ProtNLM"/>
    </source>
</evidence>
<evidence type="ECO:0000313" key="2">
    <source>
        <dbReference type="EMBL" id="MFI7588710.1"/>
    </source>
</evidence>
<dbReference type="PROSITE" id="PS51257">
    <property type="entry name" value="PROKAR_LIPOPROTEIN"/>
    <property type="match status" value="1"/>
</dbReference>
<keyword evidence="3" id="KW-1185">Reference proteome</keyword>
<keyword evidence="1" id="KW-0732">Signal</keyword>
<dbReference type="RefSeq" id="WP_398282674.1">
    <property type="nucleotide sequence ID" value="NZ_JBITLV010000005.1"/>
</dbReference>
<protein>
    <recommendedName>
        <fullName evidence="4">Lipoprotein</fullName>
    </recommendedName>
</protein>
<proteinExistence type="predicted"/>
<name>A0ABW8AQQ7_9ACTN</name>
<accession>A0ABW8AQQ7</accession>
<organism evidence="2 3">
    <name type="scientific">Spongisporangium articulatum</name>
    <dbReference type="NCBI Taxonomy" id="3362603"/>
    <lineage>
        <taxon>Bacteria</taxon>
        <taxon>Bacillati</taxon>
        <taxon>Actinomycetota</taxon>
        <taxon>Actinomycetes</taxon>
        <taxon>Kineosporiales</taxon>
        <taxon>Kineosporiaceae</taxon>
        <taxon>Spongisporangium</taxon>
    </lineage>
</organism>
<sequence>MGLSTRTSSALTSLAALLVAGLVLSGCSGQEAGAAAVVGDRRITIAQVQSAYTDVVPLVGQDAQFTQSDILNWLILEPYLTQEAAHEGKGVSVQDAKLEFTKVEGAPRDPSPAALAVVRAILARGAVFANDKSTEELTALLNQITGRLKADGVKLNPRYGSSMDYTQANIVKGQPNWLKPVATPSATPAQ</sequence>
<evidence type="ECO:0000313" key="3">
    <source>
        <dbReference type="Proteomes" id="UP001612915"/>
    </source>
</evidence>
<reference evidence="2 3" key="1">
    <citation type="submission" date="2024-10" db="EMBL/GenBank/DDBJ databases">
        <title>The Natural Products Discovery Center: Release of the First 8490 Sequenced Strains for Exploring Actinobacteria Biosynthetic Diversity.</title>
        <authorList>
            <person name="Kalkreuter E."/>
            <person name="Kautsar S.A."/>
            <person name="Yang D."/>
            <person name="Bader C.D."/>
            <person name="Teijaro C.N."/>
            <person name="Fluegel L."/>
            <person name="Davis C.M."/>
            <person name="Simpson J.R."/>
            <person name="Lauterbach L."/>
            <person name="Steele A.D."/>
            <person name="Gui C."/>
            <person name="Meng S."/>
            <person name="Li G."/>
            <person name="Viehrig K."/>
            <person name="Ye F."/>
            <person name="Su P."/>
            <person name="Kiefer A.F."/>
            <person name="Nichols A."/>
            <person name="Cepeda A.J."/>
            <person name="Yan W."/>
            <person name="Fan B."/>
            <person name="Jiang Y."/>
            <person name="Adhikari A."/>
            <person name="Zheng C.-J."/>
            <person name="Schuster L."/>
            <person name="Cowan T.M."/>
            <person name="Smanski M.J."/>
            <person name="Chevrette M.G."/>
            <person name="De Carvalho L.P.S."/>
            <person name="Shen B."/>
        </authorList>
    </citation>
    <scope>NUCLEOTIDE SEQUENCE [LARGE SCALE GENOMIC DNA]</scope>
    <source>
        <strain evidence="2 3">NPDC049639</strain>
    </source>
</reference>
<feature type="chain" id="PRO_5046599017" description="Lipoprotein" evidence="1">
    <location>
        <begin position="26"/>
        <end position="190"/>
    </location>
</feature>
<dbReference type="Proteomes" id="UP001612915">
    <property type="component" value="Unassembled WGS sequence"/>
</dbReference>